<name>A0ABX5HC34_ESCAL</name>
<accession>A0ABX5HC34</accession>
<reference evidence="1 2" key="1">
    <citation type="submission" date="2018-03" db="EMBL/GenBank/DDBJ databases">
        <title>Whole Genome Sequencing of Escherichia coli isolates from wildlife.</title>
        <authorList>
            <person name="Whitehouse C.A."/>
            <person name="Lacher D.W."/>
            <person name="Mammel M.K."/>
            <person name="Barnaba T."/>
            <person name="Lorch J.M."/>
        </authorList>
    </citation>
    <scope>NUCLEOTIDE SEQUENCE [LARGE SCALE GENOMIC DNA]</scope>
    <source>
        <strain evidence="1 2">20507-2</strain>
    </source>
</reference>
<organism evidence="1 2">
    <name type="scientific">Escherichia albertii</name>
    <dbReference type="NCBI Taxonomy" id="208962"/>
    <lineage>
        <taxon>Bacteria</taxon>
        <taxon>Pseudomonadati</taxon>
        <taxon>Pseudomonadota</taxon>
        <taxon>Gammaproteobacteria</taxon>
        <taxon>Enterobacterales</taxon>
        <taxon>Enterobacteriaceae</taxon>
        <taxon>Escherichia</taxon>
    </lineage>
</organism>
<evidence type="ECO:0000313" key="2">
    <source>
        <dbReference type="Proteomes" id="UP000240382"/>
    </source>
</evidence>
<evidence type="ECO:0000313" key="1">
    <source>
        <dbReference type="EMBL" id="PSY39144.1"/>
    </source>
</evidence>
<keyword evidence="2" id="KW-1185">Reference proteome</keyword>
<dbReference type="EMBL" id="PYQT01000035">
    <property type="protein sequence ID" value="PSY39144.1"/>
    <property type="molecule type" value="Genomic_DNA"/>
</dbReference>
<dbReference type="RefSeq" id="WP_107193107.1">
    <property type="nucleotide sequence ID" value="NZ_PYQT01000035.1"/>
</dbReference>
<comment type="caution">
    <text evidence="1">The sequence shown here is derived from an EMBL/GenBank/DDBJ whole genome shotgun (WGS) entry which is preliminary data.</text>
</comment>
<sequence>MSKHTVTRILPEAFKRLAAIKHKYPNVKHSALVGEILKEPVTLTPFNNIKGVVEGSKAIRITSDQLEILKAQSAVTGCSMIQVLSTKIHQLADKLGV</sequence>
<protein>
    <submittedName>
        <fullName evidence="1">Uncharacterized protein</fullName>
    </submittedName>
</protein>
<proteinExistence type="predicted"/>
<gene>
    <name evidence="1" type="ORF">C7B09_21645</name>
</gene>
<dbReference type="Proteomes" id="UP000240382">
    <property type="component" value="Unassembled WGS sequence"/>
</dbReference>